<evidence type="ECO:0000313" key="2">
    <source>
        <dbReference type="EMBL" id="ETO17437.1"/>
    </source>
</evidence>
<comment type="caution">
    <text evidence="2">The sequence shown here is derived from an EMBL/GenBank/DDBJ whole genome shotgun (WGS) entry which is preliminary data.</text>
</comment>
<dbReference type="Proteomes" id="UP000023152">
    <property type="component" value="Unassembled WGS sequence"/>
</dbReference>
<dbReference type="AlphaFoldDB" id="X6MVH2"/>
<keyword evidence="3" id="KW-1185">Reference proteome</keyword>
<evidence type="ECO:0000256" key="1">
    <source>
        <dbReference type="SAM" id="MobiDB-lite"/>
    </source>
</evidence>
<sequence length="133" mass="14832">MTDSHVDNSPRANGPSTKKGDEEEKDSGNNDGKKTTTKSHQHSTKGTNGKLDDTDNNTNTDTNGNTEDDTLLIMDLEAISAMYTRVPMEDIDETDEITDVSIPLAQILRNRHTIYHIHLVNCNNRKSFSEWVG</sequence>
<feature type="compositionally biased region" description="Basic and acidic residues" evidence="1">
    <location>
        <begin position="18"/>
        <end position="34"/>
    </location>
</feature>
<protein>
    <submittedName>
        <fullName evidence="2">Uncharacterized protein</fullName>
    </submittedName>
</protein>
<proteinExistence type="predicted"/>
<dbReference type="EMBL" id="ASPP01016620">
    <property type="protein sequence ID" value="ETO17437.1"/>
    <property type="molecule type" value="Genomic_DNA"/>
</dbReference>
<name>X6MVH2_RETFI</name>
<feature type="compositionally biased region" description="Low complexity" evidence="1">
    <location>
        <begin position="56"/>
        <end position="65"/>
    </location>
</feature>
<gene>
    <name evidence="2" type="ORF">RFI_19886</name>
</gene>
<accession>X6MVH2</accession>
<organism evidence="2 3">
    <name type="scientific">Reticulomyxa filosa</name>
    <dbReference type="NCBI Taxonomy" id="46433"/>
    <lineage>
        <taxon>Eukaryota</taxon>
        <taxon>Sar</taxon>
        <taxon>Rhizaria</taxon>
        <taxon>Retaria</taxon>
        <taxon>Foraminifera</taxon>
        <taxon>Monothalamids</taxon>
        <taxon>Reticulomyxidae</taxon>
        <taxon>Reticulomyxa</taxon>
    </lineage>
</organism>
<reference evidence="2 3" key="1">
    <citation type="journal article" date="2013" name="Curr. Biol.">
        <title>The Genome of the Foraminiferan Reticulomyxa filosa.</title>
        <authorList>
            <person name="Glockner G."/>
            <person name="Hulsmann N."/>
            <person name="Schleicher M."/>
            <person name="Noegel A.A."/>
            <person name="Eichinger L."/>
            <person name="Gallinger C."/>
            <person name="Pawlowski J."/>
            <person name="Sierra R."/>
            <person name="Euteneuer U."/>
            <person name="Pillet L."/>
            <person name="Moustafa A."/>
            <person name="Platzer M."/>
            <person name="Groth M."/>
            <person name="Szafranski K."/>
            <person name="Schliwa M."/>
        </authorList>
    </citation>
    <scope>NUCLEOTIDE SEQUENCE [LARGE SCALE GENOMIC DNA]</scope>
</reference>
<feature type="region of interest" description="Disordered" evidence="1">
    <location>
        <begin position="1"/>
        <end position="69"/>
    </location>
</feature>
<evidence type="ECO:0000313" key="3">
    <source>
        <dbReference type="Proteomes" id="UP000023152"/>
    </source>
</evidence>